<dbReference type="SMART" id="SM00179">
    <property type="entry name" value="EGF_CA"/>
    <property type="match status" value="2"/>
</dbReference>
<feature type="domain" description="EGF-like" evidence="6">
    <location>
        <begin position="7"/>
        <end position="43"/>
    </location>
</feature>
<evidence type="ECO:0000256" key="3">
    <source>
        <dbReference type="ARBA" id="ARBA00023157"/>
    </source>
</evidence>
<dbReference type="Pfam" id="PF00008">
    <property type="entry name" value="EGF"/>
    <property type="match status" value="3"/>
</dbReference>
<keyword evidence="4" id="KW-0325">Glycoprotein</keyword>
<evidence type="ECO:0000256" key="4">
    <source>
        <dbReference type="ARBA" id="ARBA00023180"/>
    </source>
</evidence>
<organism evidence="7 8">
    <name type="scientific">Araneus ventricosus</name>
    <name type="common">Orbweaver spider</name>
    <name type="synonym">Epeira ventricosa</name>
    <dbReference type="NCBI Taxonomy" id="182803"/>
    <lineage>
        <taxon>Eukaryota</taxon>
        <taxon>Metazoa</taxon>
        <taxon>Ecdysozoa</taxon>
        <taxon>Arthropoda</taxon>
        <taxon>Chelicerata</taxon>
        <taxon>Arachnida</taxon>
        <taxon>Araneae</taxon>
        <taxon>Araneomorphae</taxon>
        <taxon>Entelegynae</taxon>
        <taxon>Araneoidea</taxon>
        <taxon>Araneidae</taxon>
        <taxon>Araneus</taxon>
    </lineage>
</organism>
<evidence type="ECO:0000313" key="8">
    <source>
        <dbReference type="Proteomes" id="UP000499080"/>
    </source>
</evidence>
<keyword evidence="2" id="KW-0677">Repeat</keyword>
<dbReference type="EMBL" id="BGPR01015574">
    <property type="protein sequence ID" value="GBN69798.1"/>
    <property type="molecule type" value="Genomic_DNA"/>
</dbReference>
<dbReference type="CDD" id="cd00054">
    <property type="entry name" value="EGF_CA"/>
    <property type="match status" value="1"/>
</dbReference>
<feature type="domain" description="EGF-like" evidence="6">
    <location>
        <begin position="81"/>
        <end position="118"/>
    </location>
</feature>
<keyword evidence="8" id="KW-1185">Reference proteome</keyword>
<dbReference type="PROSITE" id="PS50026">
    <property type="entry name" value="EGF_3"/>
    <property type="match status" value="3"/>
</dbReference>
<feature type="disulfide bond" evidence="5">
    <location>
        <begin position="33"/>
        <end position="42"/>
    </location>
</feature>
<dbReference type="PANTHER" id="PTHR24033">
    <property type="entry name" value="EGF-LIKE DOMAIN-CONTAINING PROTEIN"/>
    <property type="match status" value="1"/>
</dbReference>
<evidence type="ECO:0000313" key="7">
    <source>
        <dbReference type="EMBL" id="GBN69798.1"/>
    </source>
</evidence>
<dbReference type="AlphaFoldDB" id="A0A4Y2R2F7"/>
<evidence type="ECO:0000256" key="1">
    <source>
        <dbReference type="ARBA" id="ARBA00022729"/>
    </source>
</evidence>
<keyword evidence="3 5" id="KW-1015">Disulfide bond</keyword>
<dbReference type="PANTHER" id="PTHR24033:SF151">
    <property type="entry name" value="NOTCH 2"/>
    <property type="match status" value="1"/>
</dbReference>
<proteinExistence type="predicted"/>
<dbReference type="SUPFAM" id="SSF57196">
    <property type="entry name" value="EGF/Laminin"/>
    <property type="match status" value="3"/>
</dbReference>
<dbReference type="SMART" id="SM00181">
    <property type="entry name" value="EGF"/>
    <property type="match status" value="3"/>
</dbReference>
<reference evidence="7 8" key="1">
    <citation type="journal article" date="2019" name="Sci. Rep.">
        <title>Orb-weaving spider Araneus ventricosus genome elucidates the spidroin gene catalogue.</title>
        <authorList>
            <person name="Kono N."/>
            <person name="Nakamura H."/>
            <person name="Ohtoshi R."/>
            <person name="Moran D.A.P."/>
            <person name="Shinohara A."/>
            <person name="Yoshida Y."/>
            <person name="Fujiwara M."/>
            <person name="Mori M."/>
            <person name="Tomita M."/>
            <person name="Arakawa K."/>
        </authorList>
    </citation>
    <scope>NUCLEOTIDE SEQUENCE [LARGE SCALE GENOMIC DNA]</scope>
</reference>
<gene>
    <name evidence="7" type="primary">FAT1_27</name>
    <name evidence="7" type="ORF">AVEN_81422_1</name>
</gene>
<sequence>MPRSDFFSDFCSSNPCKNDGICMTVNNEGKCICQSHSSGKFCEIGPCYPNPCQNSGLCRILNGRAQCTCLEPYSGVFCEKANDYCISAPCKNNGTCFNVNNGTYACLCQNGYLGTNCELECDCGLNGFCSLKSGVKVCTCETGYKETGGRCQGNLTFISNIRLETRNV</sequence>
<name>A0A4Y2R2F7_ARAVE</name>
<dbReference type="Gene3D" id="2.10.25.10">
    <property type="entry name" value="Laminin"/>
    <property type="match status" value="3"/>
</dbReference>
<dbReference type="PROSITE" id="PS01186">
    <property type="entry name" value="EGF_2"/>
    <property type="match status" value="1"/>
</dbReference>
<accession>A0A4Y2R2F7</accession>
<dbReference type="Proteomes" id="UP000499080">
    <property type="component" value="Unassembled WGS sequence"/>
</dbReference>
<comment type="caution">
    <text evidence="5">Lacks conserved residue(s) required for the propagation of feature annotation.</text>
</comment>
<evidence type="ECO:0000256" key="5">
    <source>
        <dbReference type="PROSITE-ProRule" id="PRU00076"/>
    </source>
</evidence>
<feature type="disulfide bond" evidence="5">
    <location>
        <begin position="69"/>
        <end position="78"/>
    </location>
</feature>
<feature type="disulfide bond" evidence="5">
    <location>
        <begin position="108"/>
        <end position="117"/>
    </location>
</feature>
<dbReference type="InterPro" id="IPR051830">
    <property type="entry name" value="NOTCH_homolog"/>
</dbReference>
<dbReference type="PROSITE" id="PS00022">
    <property type="entry name" value="EGF_1"/>
    <property type="match status" value="3"/>
</dbReference>
<evidence type="ECO:0000259" key="6">
    <source>
        <dbReference type="PROSITE" id="PS50026"/>
    </source>
</evidence>
<evidence type="ECO:0000256" key="2">
    <source>
        <dbReference type="ARBA" id="ARBA00022737"/>
    </source>
</evidence>
<dbReference type="InterPro" id="IPR001881">
    <property type="entry name" value="EGF-like_Ca-bd_dom"/>
</dbReference>
<keyword evidence="5" id="KW-0245">EGF-like domain</keyword>
<comment type="caution">
    <text evidence="7">The sequence shown here is derived from an EMBL/GenBank/DDBJ whole genome shotgun (WGS) entry which is preliminary data.</text>
</comment>
<dbReference type="OrthoDB" id="382013at2759"/>
<protein>
    <submittedName>
        <fullName evidence="7">Protocadherin Fat 1</fullName>
    </submittedName>
</protein>
<feature type="domain" description="EGF-like" evidence="6">
    <location>
        <begin position="44"/>
        <end position="79"/>
    </location>
</feature>
<dbReference type="InterPro" id="IPR000742">
    <property type="entry name" value="EGF"/>
</dbReference>
<dbReference type="GO" id="GO:0005509">
    <property type="term" value="F:calcium ion binding"/>
    <property type="evidence" value="ECO:0007669"/>
    <property type="project" value="InterPro"/>
</dbReference>
<keyword evidence="1" id="KW-0732">Signal</keyword>
<dbReference type="FunFam" id="2.10.25.10:FF:000472">
    <property type="entry name" value="Uncharacterized protein, isoform A"/>
    <property type="match status" value="1"/>
</dbReference>